<keyword evidence="10" id="KW-1185">Reference proteome</keyword>
<sequence length="333" mass="36465">MTPAIIRLFVLILIFASVFLAAEATISWMRSRSGSSRAVNKRLKMMESGLDRDVVLSQLRRSTGSNFDFLPFGLGSLAHRFERILQSSGINMPVRNIVFLMLAGTGLIFAVTLFGAAAAGYSVSAGITQLAIVFSAVMGIGVPLVIFTRLSDRRRAKMQQQFPVALDVFVRGLRAGHPISAALDLLTTEMQDPIGSEFGIVVDEVNYGADLRDSLQGMANRWEMEDMQMFVVSLSVQSETGGNLAEILENLSGVIRERASMMMKVRALSSEGRMTALILTALPILSFAGLFLVKPSFYLDIATDPAFIIGFSGLVLLYFIGFFTIRRLIDLKV</sequence>
<evidence type="ECO:0000313" key="9">
    <source>
        <dbReference type="EMBL" id="NVD28373.1"/>
    </source>
</evidence>
<evidence type="ECO:0000256" key="6">
    <source>
        <dbReference type="SAM" id="Phobius"/>
    </source>
</evidence>
<evidence type="ECO:0000256" key="4">
    <source>
        <dbReference type="ARBA" id="ARBA00022989"/>
    </source>
</evidence>
<dbReference type="EMBL" id="JABWMH010000003">
    <property type="protein sequence ID" value="NVD28373.1"/>
    <property type="molecule type" value="Genomic_DNA"/>
</dbReference>
<dbReference type="InterPro" id="IPR042094">
    <property type="entry name" value="T2SS_GspF_sf"/>
</dbReference>
<evidence type="ECO:0000256" key="2">
    <source>
        <dbReference type="ARBA" id="ARBA00022475"/>
    </source>
</evidence>
<evidence type="ECO:0000259" key="7">
    <source>
        <dbReference type="Pfam" id="PF00482"/>
    </source>
</evidence>
<gene>
    <name evidence="9" type="ORF">HUO14_10715</name>
</gene>
<comment type="caution">
    <text evidence="9">The sequence shown here is derived from an EMBL/GenBank/DDBJ whole genome shotgun (WGS) entry which is preliminary data.</text>
</comment>
<dbReference type="PANTHER" id="PTHR35007:SF1">
    <property type="entry name" value="PILUS ASSEMBLY PROTEIN"/>
    <property type="match status" value="1"/>
</dbReference>
<dbReference type="Gene3D" id="1.20.81.30">
    <property type="entry name" value="Type II secretion system (T2SS), domain F"/>
    <property type="match status" value="1"/>
</dbReference>
<organism evidence="9 10">
    <name type="scientific">Parasphingorhabdus flavimaris</name>
    <dbReference type="NCBI Taxonomy" id="266812"/>
    <lineage>
        <taxon>Bacteria</taxon>
        <taxon>Pseudomonadati</taxon>
        <taxon>Pseudomonadota</taxon>
        <taxon>Alphaproteobacteria</taxon>
        <taxon>Sphingomonadales</taxon>
        <taxon>Sphingomonadaceae</taxon>
        <taxon>Parasphingorhabdus</taxon>
    </lineage>
</organism>
<evidence type="ECO:0000256" key="3">
    <source>
        <dbReference type="ARBA" id="ARBA00022692"/>
    </source>
</evidence>
<keyword evidence="2" id="KW-1003">Cell membrane</keyword>
<dbReference type="PANTHER" id="PTHR35007">
    <property type="entry name" value="INTEGRAL MEMBRANE PROTEIN-RELATED"/>
    <property type="match status" value="1"/>
</dbReference>
<keyword evidence="3 6" id="KW-0812">Transmembrane</keyword>
<feature type="transmembrane region" description="Helical" evidence="6">
    <location>
        <begin position="127"/>
        <end position="148"/>
    </location>
</feature>
<dbReference type="Pfam" id="PF19360">
    <property type="entry name" value="TadB_TadC_N"/>
    <property type="match status" value="1"/>
</dbReference>
<comment type="subcellular location">
    <subcellularLocation>
        <location evidence="1">Cell membrane</location>
        <topology evidence="1">Multi-pass membrane protein</topology>
    </subcellularLocation>
</comment>
<evidence type="ECO:0000256" key="1">
    <source>
        <dbReference type="ARBA" id="ARBA00004651"/>
    </source>
</evidence>
<evidence type="ECO:0000313" key="10">
    <source>
        <dbReference type="Proteomes" id="UP000652427"/>
    </source>
</evidence>
<feature type="domain" description="Type II secretion system protein GspF" evidence="7">
    <location>
        <begin position="166"/>
        <end position="288"/>
    </location>
</feature>
<keyword evidence="4 6" id="KW-1133">Transmembrane helix</keyword>
<dbReference type="RefSeq" id="WP_176279834.1">
    <property type="nucleotide sequence ID" value="NZ_JABWMH010000003.1"/>
</dbReference>
<keyword evidence="5 6" id="KW-0472">Membrane</keyword>
<feature type="transmembrane region" description="Helical" evidence="6">
    <location>
        <begin position="274"/>
        <end position="293"/>
    </location>
</feature>
<dbReference type="Proteomes" id="UP000652427">
    <property type="component" value="Unassembled WGS sequence"/>
</dbReference>
<evidence type="ECO:0000259" key="8">
    <source>
        <dbReference type="Pfam" id="PF19360"/>
    </source>
</evidence>
<feature type="domain" description="Type II secretion system protein TadB-like N-terminal" evidence="8">
    <location>
        <begin position="8"/>
        <end position="142"/>
    </location>
</feature>
<feature type="transmembrane region" description="Helical" evidence="6">
    <location>
        <begin position="305"/>
        <end position="325"/>
    </location>
</feature>
<protein>
    <submittedName>
        <fullName evidence="9">Type II secretion system F family protein</fullName>
    </submittedName>
</protein>
<dbReference type="Pfam" id="PF00482">
    <property type="entry name" value="T2SSF"/>
    <property type="match status" value="1"/>
</dbReference>
<proteinExistence type="predicted"/>
<dbReference type="InterPro" id="IPR018076">
    <property type="entry name" value="T2SS_GspF_dom"/>
</dbReference>
<feature type="transmembrane region" description="Helical" evidence="6">
    <location>
        <begin position="6"/>
        <end position="28"/>
    </location>
</feature>
<reference evidence="9 10" key="1">
    <citation type="submission" date="2020-06" db="EMBL/GenBank/DDBJ databases">
        <authorList>
            <person name="Kim S.-J."/>
            <person name="Park S.-J."/>
        </authorList>
    </citation>
    <scope>NUCLEOTIDE SEQUENCE [LARGE SCALE GENOMIC DNA]</scope>
    <source>
        <strain evidence="9 10">SW-151</strain>
    </source>
</reference>
<dbReference type="InterPro" id="IPR045824">
    <property type="entry name" value="T2SS_TadB-like_N"/>
</dbReference>
<feature type="transmembrane region" description="Helical" evidence="6">
    <location>
        <begin position="97"/>
        <end position="121"/>
    </location>
</feature>
<accession>A0ABX2N3T2</accession>
<evidence type="ECO:0000256" key="5">
    <source>
        <dbReference type="ARBA" id="ARBA00023136"/>
    </source>
</evidence>
<name>A0ABX2N3T2_9SPHN</name>